<evidence type="ECO:0000313" key="3">
    <source>
        <dbReference type="Proteomes" id="UP000001877"/>
    </source>
</evidence>
<keyword evidence="1" id="KW-1133">Transmembrane helix</keyword>
<dbReference type="EMBL" id="AP008955">
    <property type="protein sequence ID" value="BAH42092.1"/>
    <property type="molecule type" value="Genomic_DNA"/>
</dbReference>
<name>C0Z6D5_BREBN</name>
<dbReference type="STRING" id="358681.BBR47_11150"/>
<accession>C0Z6D5</accession>
<keyword evidence="1" id="KW-0472">Membrane</keyword>
<dbReference type="HOGENOM" id="CLU_2895182_0_0_9"/>
<gene>
    <name evidence="2" type="ordered locus">BBR47_11150</name>
</gene>
<dbReference type="Proteomes" id="UP000001877">
    <property type="component" value="Chromosome"/>
</dbReference>
<organism evidence="2 3">
    <name type="scientific">Brevibacillus brevis (strain 47 / JCM 6285 / NBRC 100599)</name>
    <dbReference type="NCBI Taxonomy" id="358681"/>
    <lineage>
        <taxon>Bacteria</taxon>
        <taxon>Bacillati</taxon>
        <taxon>Bacillota</taxon>
        <taxon>Bacilli</taxon>
        <taxon>Bacillales</taxon>
        <taxon>Paenibacillaceae</taxon>
        <taxon>Brevibacillus</taxon>
    </lineage>
</organism>
<sequence length="62" mass="7346">MKNKSPLGKLAVAHFAFFRKGISFGVLAKNVVKNIFLLTKLYWKYILFMDLIMRIVIKFFYI</sequence>
<keyword evidence="1" id="KW-0812">Transmembrane</keyword>
<proteinExistence type="predicted"/>
<protein>
    <submittedName>
        <fullName evidence="2">Uncharacterized protein</fullName>
    </submittedName>
</protein>
<evidence type="ECO:0000256" key="1">
    <source>
        <dbReference type="SAM" id="Phobius"/>
    </source>
</evidence>
<reference evidence="2 3" key="1">
    <citation type="submission" date="2005-03" db="EMBL/GenBank/DDBJ databases">
        <title>Brevibacillus brevis strain 47, complete genome.</title>
        <authorList>
            <person name="Hosoyama A."/>
            <person name="Yamada R."/>
            <person name="Hongo Y."/>
            <person name="Terui Y."/>
            <person name="Ankai A."/>
            <person name="Masuyama W."/>
            <person name="Sekiguchi M."/>
            <person name="Takeda T."/>
            <person name="Asano K."/>
            <person name="Ohji S."/>
            <person name="Ichikawa N."/>
            <person name="Narita S."/>
            <person name="Aoki N."/>
            <person name="Miura H."/>
            <person name="Matsushita S."/>
            <person name="Sekigawa T."/>
            <person name="Yamagata H."/>
            <person name="Yoshikawa H."/>
            <person name="Udaka S."/>
            <person name="Tanikawa S."/>
            <person name="Fujita N."/>
        </authorList>
    </citation>
    <scope>NUCLEOTIDE SEQUENCE [LARGE SCALE GENOMIC DNA]</scope>
    <source>
        <strain evidence="3">47 / JCM 6285 / NBRC 100599</strain>
    </source>
</reference>
<dbReference type="AlphaFoldDB" id="C0Z6D5"/>
<evidence type="ECO:0000313" key="2">
    <source>
        <dbReference type="EMBL" id="BAH42092.1"/>
    </source>
</evidence>
<keyword evidence="3" id="KW-1185">Reference proteome</keyword>
<dbReference type="KEGG" id="bbe:BBR47_11150"/>
<feature type="transmembrane region" description="Helical" evidence="1">
    <location>
        <begin position="41"/>
        <end position="61"/>
    </location>
</feature>